<evidence type="ECO:0000313" key="2">
    <source>
        <dbReference type="Proteomes" id="UP000266673"/>
    </source>
</evidence>
<accession>A0A397U4C9</accession>
<dbReference type="AlphaFoldDB" id="A0A397U4C9"/>
<proteinExistence type="predicted"/>
<organism evidence="1 2">
    <name type="scientific">Gigaspora rosea</name>
    <dbReference type="NCBI Taxonomy" id="44941"/>
    <lineage>
        <taxon>Eukaryota</taxon>
        <taxon>Fungi</taxon>
        <taxon>Fungi incertae sedis</taxon>
        <taxon>Mucoromycota</taxon>
        <taxon>Glomeromycotina</taxon>
        <taxon>Glomeromycetes</taxon>
        <taxon>Diversisporales</taxon>
        <taxon>Gigasporaceae</taxon>
        <taxon>Gigaspora</taxon>
    </lineage>
</organism>
<protein>
    <submittedName>
        <fullName evidence="1">Uncharacterized protein</fullName>
    </submittedName>
</protein>
<name>A0A397U4C9_9GLOM</name>
<dbReference type="EMBL" id="QKWP01002885">
    <property type="protein sequence ID" value="RIB01916.1"/>
    <property type="molecule type" value="Genomic_DNA"/>
</dbReference>
<evidence type="ECO:0000313" key="1">
    <source>
        <dbReference type="EMBL" id="RIB01916.1"/>
    </source>
</evidence>
<dbReference type="OrthoDB" id="2493537at2759"/>
<keyword evidence="2" id="KW-1185">Reference proteome</keyword>
<reference evidence="1 2" key="1">
    <citation type="submission" date="2018-06" db="EMBL/GenBank/DDBJ databases">
        <title>Comparative genomics reveals the genomic features of Rhizophagus irregularis, R. cerebriforme, R. diaphanum and Gigaspora rosea, and their symbiotic lifestyle signature.</title>
        <authorList>
            <person name="Morin E."/>
            <person name="San Clemente H."/>
            <person name="Chen E.C.H."/>
            <person name="De La Providencia I."/>
            <person name="Hainaut M."/>
            <person name="Kuo A."/>
            <person name="Kohler A."/>
            <person name="Murat C."/>
            <person name="Tang N."/>
            <person name="Roy S."/>
            <person name="Loubradou J."/>
            <person name="Henrissat B."/>
            <person name="Grigoriev I.V."/>
            <person name="Corradi N."/>
            <person name="Roux C."/>
            <person name="Martin F.M."/>
        </authorList>
    </citation>
    <scope>NUCLEOTIDE SEQUENCE [LARGE SCALE GENOMIC DNA]</scope>
    <source>
        <strain evidence="1 2">DAOM 194757</strain>
    </source>
</reference>
<gene>
    <name evidence="1" type="ORF">C2G38_2293280</name>
</gene>
<dbReference type="Proteomes" id="UP000266673">
    <property type="component" value="Unassembled WGS sequence"/>
</dbReference>
<sequence>MRKNRRLGGLFKCLQEKLPVLGTLVRRRKDIYSDSNCISWKVKEATCFCDCASVVAWNIFYEEIWRIRCEDMIKWEKSNGISRRDKIENKRKKNPKDLKKDRLAKELLSEKGKKKLRQEIKKKEHAEKCRREKLLEEAIEKLIAKGEKPFWYGL</sequence>
<comment type="caution">
    <text evidence="1">The sequence shown here is derived from an EMBL/GenBank/DDBJ whole genome shotgun (WGS) entry which is preliminary data.</text>
</comment>